<dbReference type="Proteomes" id="UP000653472">
    <property type="component" value="Unassembled WGS sequence"/>
</dbReference>
<dbReference type="InterPro" id="IPR000160">
    <property type="entry name" value="GGDEF_dom"/>
</dbReference>
<organism evidence="5 6">
    <name type="scientific">Solimonas marina</name>
    <dbReference type="NCBI Taxonomy" id="2714601"/>
    <lineage>
        <taxon>Bacteria</taxon>
        <taxon>Pseudomonadati</taxon>
        <taxon>Pseudomonadota</taxon>
        <taxon>Gammaproteobacteria</taxon>
        <taxon>Nevskiales</taxon>
        <taxon>Nevskiaceae</taxon>
        <taxon>Solimonas</taxon>
    </lineage>
</organism>
<evidence type="ECO:0000259" key="4">
    <source>
        <dbReference type="PROSITE" id="PS50887"/>
    </source>
</evidence>
<dbReference type="GO" id="GO:1902201">
    <property type="term" value="P:negative regulation of bacterial-type flagellum-dependent cell motility"/>
    <property type="evidence" value="ECO:0007669"/>
    <property type="project" value="TreeGrafter"/>
</dbReference>
<evidence type="ECO:0000256" key="3">
    <source>
        <dbReference type="ARBA" id="ARBA00034247"/>
    </source>
</evidence>
<dbReference type="SMART" id="SM00267">
    <property type="entry name" value="GGDEF"/>
    <property type="match status" value="1"/>
</dbReference>
<dbReference type="EMBL" id="JAAVXB010000004">
    <property type="protein sequence ID" value="NKF22446.1"/>
    <property type="molecule type" value="Genomic_DNA"/>
</dbReference>
<feature type="domain" description="GGDEF" evidence="4">
    <location>
        <begin position="127"/>
        <end position="261"/>
    </location>
</feature>
<protein>
    <recommendedName>
        <fullName evidence="2">diguanylate cyclase</fullName>
        <ecNumber evidence="2">2.7.7.65</ecNumber>
    </recommendedName>
</protein>
<dbReference type="GO" id="GO:0052621">
    <property type="term" value="F:diguanylate cyclase activity"/>
    <property type="evidence" value="ECO:0007669"/>
    <property type="project" value="UniProtKB-EC"/>
</dbReference>
<dbReference type="GO" id="GO:0043709">
    <property type="term" value="P:cell adhesion involved in single-species biofilm formation"/>
    <property type="evidence" value="ECO:0007669"/>
    <property type="project" value="TreeGrafter"/>
</dbReference>
<dbReference type="Gene3D" id="3.30.70.270">
    <property type="match status" value="1"/>
</dbReference>
<dbReference type="EC" id="2.7.7.65" evidence="2"/>
<name>A0A970B9J4_9GAMM</name>
<dbReference type="AlphaFoldDB" id="A0A970B9J4"/>
<dbReference type="RefSeq" id="WP_168147705.1">
    <property type="nucleotide sequence ID" value="NZ_JAAVXB010000004.1"/>
</dbReference>
<dbReference type="InterPro" id="IPR050469">
    <property type="entry name" value="Diguanylate_Cyclase"/>
</dbReference>
<gene>
    <name evidence="5" type="ORF">G7Y82_08945</name>
</gene>
<dbReference type="GO" id="GO:0005886">
    <property type="term" value="C:plasma membrane"/>
    <property type="evidence" value="ECO:0007669"/>
    <property type="project" value="TreeGrafter"/>
</dbReference>
<dbReference type="PANTHER" id="PTHR45138:SF9">
    <property type="entry name" value="DIGUANYLATE CYCLASE DGCM-RELATED"/>
    <property type="match status" value="1"/>
</dbReference>
<dbReference type="InterPro" id="IPR043128">
    <property type="entry name" value="Rev_trsase/Diguanyl_cyclase"/>
</dbReference>
<proteinExistence type="predicted"/>
<comment type="caution">
    <text evidence="5">The sequence shown here is derived from an EMBL/GenBank/DDBJ whole genome shotgun (WGS) entry which is preliminary data.</text>
</comment>
<evidence type="ECO:0000256" key="1">
    <source>
        <dbReference type="ARBA" id="ARBA00001946"/>
    </source>
</evidence>
<comment type="catalytic activity">
    <reaction evidence="3">
        <text>2 GTP = 3',3'-c-di-GMP + 2 diphosphate</text>
        <dbReference type="Rhea" id="RHEA:24898"/>
        <dbReference type="ChEBI" id="CHEBI:33019"/>
        <dbReference type="ChEBI" id="CHEBI:37565"/>
        <dbReference type="ChEBI" id="CHEBI:58805"/>
        <dbReference type="EC" id="2.7.7.65"/>
    </reaction>
</comment>
<keyword evidence="6" id="KW-1185">Reference proteome</keyword>
<dbReference type="PROSITE" id="PS50887">
    <property type="entry name" value="GGDEF"/>
    <property type="match status" value="1"/>
</dbReference>
<dbReference type="SUPFAM" id="SSF55073">
    <property type="entry name" value="Nucleotide cyclase"/>
    <property type="match status" value="1"/>
</dbReference>
<accession>A0A970B9J4</accession>
<comment type="cofactor">
    <cofactor evidence="1">
        <name>Mg(2+)</name>
        <dbReference type="ChEBI" id="CHEBI:18420"/>
    </cofactor>
</comment>
<dbReference type="FunFam" id="3.30.70.270:FF:000001">
    <property type="entry name" value="Diguanylate cyclase domain protein"/>
    <property type="match status" value="1"/>
</dbReference>
<sequence>MRNAAKLEAQIRALLDSEQRRDDPLYLALEQLYRRYCDQREQIERLSWISDRYQAAMLQENRVLNARSEQQQRRLQKIARISDRYQEMQRELTRDLRTSATHDPLTGLPNRRLMLEQLQAAGQRRDTDFSLALLDVDHFKQINDAYGHDIGDQVLTRIAALLRSQLRSHDVCARWGGEEFLMLWPDLELSRAIEVAERIRLTMARTPFEIQGVQRTLTISIGVAGYRPDVDQDSADIIKRADFALYAAKRAGRNRTIAERSADDDLADRERTEI</sequence>
<dbReference type="CDD" id="cd01949">
    <property type="entry name" value="GGDEF"/>
    <property type="match status" value="1"/>
</dbReference>
<reference evidence="5" key="1">
    <citation type="submission" date="2020-03" db="EMBL/GenBank/DDBJ databases">
        <title>Solimonas marina sp. nov., isolated from deep seawater of the Pacific Ocean.</title>
        <authorList>
            <person name="Liu X."/>
            <person name="Lai Q."/>
            <person name="Sun F."/>
            <person name="Gai Y."/>
            <person name="Li G."/>
            <person name="Shao Z."/>
        </authorList>
    </citation>
    <scope>NUCLEOTIDE SEQUENCE</scope>
    <source>
        <strain evidence="5">C16B3</strain>
    </source>
</reference>
<dbReference type="InterPro" id="IPR029787">
    <property type="entry name" value="Nucleotide_cyclase"/>
</dbReference>
<evidence type="ECO:0000256" key="2">
    <source>
        <dbReference type="ARBA" id="ARBA00012528"/>
    </source>
</evidence>
<dbReference type="PANTHER" id="PTHR45138">
    <property type="entry name" value="REGULATORY COMPONENTS OF SENSORY TRANSDUCTION SYSTEM"/>
    <property type="match status" value="1"/>
</dbReference>
<evidence type="ECO:0000313" key="6">
    <source>
        <dbReference type="Proteomes" id="UP000653472"/>
    </source>
</evidence>
<dbReference type="NCBIfam" id="TIGR00254">
    <property type="entry name" value="GGDEF"/>
    <property type="match status" value="1"/>
</dbReference>
<dbReference type="Pfam" id="PF00990">
    <property type="entry name" value="GGDEF"/>
    <property type="match status" value="1"/>
</dbReference>
<evidence type="ECO:0000313" key="5">
    <source>
        <dbReference type="EMBL" id="NKF22446.1"/>
    </source>
</evidence>